<evidence type="ECO:0000313" key="3">
    <source>
        <dbReference type="Proteomes" id="UP000751190"/>
    </source>
</evidence>
<dbReference type="AlphaFoldDB" id="A0A8J6C8W2"/>
<dbReference type="Proteomes" id="UP000751190">
    <property type="component" value="Unassembled WGS sequence"/>
</dbReference>
<name>A0A8J6C8W2_DIALT</name>
<evidence type="ECO:0000313" key="2">
    <source>
        <dbReference type="EMBL" id="KAG8465802.1"/>
    </source>
</evidence>
<dbReference type="OrthoDB" id="10475751at2759"/>
<accession>A0A8J6C8W2</accession>
<gene>
    <name evidence="2" type="ORF">KFE25_005372</name>
</gene>
<dbReference type="EMBL" id="JAGTXO010000009">
    <property type="protein sequence ID" value="KAG8465802.1"/>
    <property type="molecule type" value="Genomic_DNA"/>
</dbReference>
<keyword evidence="1" id="KW-0732">Signal</keyword>
<reference evidence="2" key="1">
    <citation type="submission" date="2021-05" db="EMBL/GenBank/DDBJ databases">
        <title>The genome of the haptophyte Pavlova lutheri (Diacronema luteri, Pavlovales) - a model for lipid biosynthesis in eukaryotic algae.</title>
        <authorList>
            <person name="Hulatt C.J."/>
            <person name="Posewitz M.C."/>
        </authorList>
    </citation>
    <scope>NUCLEOTIDE SEQUENCE</scope>
    <source>
        <strain evidence="2">NIVA-4/92</strain>
    </source>
</reference>
<comment type="caution">
    <text evidence="2">The sequence shown here is derived from an EMBL/GenBank/DDBJ whole genome shotgun (WGS) entry which is preliminary data.</text>
</comment>
<keyword evidence="3" id="KW-1185">Reference proteome</keyword>
<protein>
    <submittedName>
        <fullName evidence="2">Uncharacterized protein</fullName>
    </submittedName>
</protein>
<feature type="chain" id="PRO_5035164131" evidence="1">
    <location>
        <begin position="17"/>
        <end position="524"/>
    </location>
</feature>
<sequence length="524" mass="55692">MRVSLLAITIVALAAAAPAPAPRRAGGARRTDGERLGSGALLSVAESRVALRASKTARAAYAARRAEFRLACGMTGGVAALLAYLTDVCLTRDSPLEIPRTGLSKLTGIDRPRLQLLLVAAITIGELWALYRLTLLYAVRVSRALGLPDRPEVRAAIHALVRSTALGAPPLSLSRSAASREAEVRLGLALVAAGPRAESLARSGAQLAISLSTQVRQVLSRGHRQVFRSWSSGRGSSALLVRLSSRFLGREATRLALPLTAVPFWVLWNVAKANAVMAECTALTIGPALAIEAVDGLLPRATLLEMPRAHREAVVRAVAASILHNVRRVQLPLPGFGFSAAAGSVHPNAAALLEHLQARCGIRAHVSLRHSRVPECGPLDSVHGFQNQVLPALDATGRVLALRVLALALCLDGHVNLPDRFFFVRCARAAGMPIDPAAMRQFYALEQLFGAGALDSRAVRRLFEASALRARAEREAWLVRTLRGLVPGARGRRVLALAANRGRVGVGHGAASWWADVLMTVVPS</sequence>
<proteinExistence type="predicted"/>
<feature type="signal peptide" evidence="1">
    <location>
        <begin position="1"/>
        <end position="16"/>
    </location>
</feature>
<evidence type="ECO:0000256" key="1">
    <source>
        <dbReference type="SAM" id="SignalP"/>
    </source>
</evidence>
<organism evidence="2 3">
    <name type="scientific">Diacronema lutheri</name>
    <name type="common">Unicellular marine alga</name>
    <name type="synonym">Monochrysis lutheri</name>
    <dbReference type="NCBI Taxonomy" id="2081491"/>
    <lineage>
        <taxon>Eukaryota</taxon>
        <taxon>Haptista</taxon>
        <taxon>Haptophyta</taxon>
        <taxon>Pavlovophyceae</taxon>
        <taxon>Pavlovales</taxon>
        <taxon>Pavlovaceae</taxon>
        <taxon>Diacronema</taxon>
    </lineage>
</organism>